<feature type="region of interest" description="Disordered" evidence="5">
    <location>
        <begin position="888"/>
        <end position="972"/>
    </location>
</feature>
<feature type="compositionally biased region" description="Basic and acidic residues" evidence="5">
    <location>
        <begin position="905"/>
        <end position="921"/>
    </location>
</feature>
<dbReference type="InterPro" id="IPR008847">
    <property type="entry name" value="Suf"/>
</dbReference>
<comment type="subcellular location">
    <subcellularLocation>
        <location evidence="4">Nucleus</location>
    </subcellularLocation>
    <subcellularLocation>
        <location evidence="4">Cytoplasm</location>
    </subcellularLocation>
    <text evidence="4">Nucleus and/or cytoplasm.</text>
</comment>
<feature type="domain" description="Suppressor of forked" evidence="6">
    <location>
        <begin position="257"/>
        <end position="866"/>
    </location>
</feature>
<evidence type="ECO:0000256" key="3">
    <source>
        <dbReference type="ARBA" id="ARBA00023242"/>
    </source>
</evidence>
<dbReference type="InterPro" id="IPR011990">
    <property type="entry name" value="TPR-like_helical_dom_sf"/>
</dbReference>
<dbReference type="SMART" id="SM00386">
    <property type="entry name" value="HAT"/>
    <property type="match status" value="7"/>
</dbReference>
<dbReference type="GO" id="GO:0005634">
    <property type="term" value="C:nucleus"/>
    <property type="evidence" value="ECO:0007669"/>
    <property type="project" value="UniProtKB-SubCell"/>
</dbReference>
<feature type="compositionally biased region" description="Polar residues" evidence="5">
    <location>
        <begin position="52"/>
        <end position="65"/>
    </location>
</feature>
<feature type="compositionally biased region" description="Polar residues" evidence="5">
    <location>
        <begin position="73"/>
        <end position="100"/>
    </location>
</feature>
<dbReference type="InterPro" id="IPR003107">
    <property type="entry name" value="HAT"/>
</dbReference>
<dbReference type="AlphaFoldDB" id="A0AAE0DIF1"/>
<feature type="region of interest" description="Disordered" evidence="5">
    <location>
        <begin position="642"/>
        <end position="676"/>
    </location>
</feature>
<dbReference type="PANTHER" id="PTHR19980:SF0">
    <property type="entry name" value="CLEAVAGE STIMULATION FACTOR SUBUNIT 3"/>
    <property type="match status" value="1"/>
</dbReference>
<dbReference type="SUPFAM" id="SSF48452">
    <property type="entry name" value="TPR-like"/>
    <property type="match status" value="2"/>
</dbReference>
<dbReference type="GO" id="GO:0180010">
    <property type="term" value="P:co-transcriptional mRNA 3'-end processing, cleavage and polyadenylation pathway"/>
    <property type="evidence" value="ECO:0007669"/>
    <property type="project" value="UniProtKB-UniRule"/>
</dbReference>
<feature type="compositionally biased region" description="Pro residues" evidence="5">
    <location>
        <begin position="1021"/>
        <end position="1045"/>
    </location>
</feature>
<keyword evidence="8" id="KW-1185">Reference proteome</keyword>
<dbReference type="EMBL" id="JASNWA010000010">
    <property type="protein sequence ID" value="KAK3168178.1"/>
    <property type="molecule type" value="Genomic_DNA"/>
</dbReference>
<comment type="function">
    <text evidence="1 4">Component of the cleavage factor IA (CFIA) complex, which is involved in the endonucleolytic cleavage during polyadenylation-dependent pre-mRNA 3'-end formation.</text>
</comment>
<evidence type="ECO:0000313" key="7">
    <source>
        <dbReference type="EMBL" id="KAK3168178.1"/>
    </source>
</evidence>
<accession>A0AAE0DIF1</accession>
<evidence type="ECO:0000313" key="8">
    <source>
        <dbReference type="Proteomes" id="UP001276659"/>
    </source>
</evidence>
<keyword evidence="3 4" id="KW-0539">Nucleus</keyword>
<organism evidence="7 8">
    <name type="scientific">Lepraria neglecta</name>
    <dbReference type="NCBI Taxonomy" id="209136"/>
    <lineage>
        <taxon>Eukaryota</taxon>
        <taxon>Fungi</taxon>
        <taxon>Dikarya</taxon>
        <taxon>Ascomycota</taxon>
        <taxon>Pezizomycotina</taxon>
        <taxon>Lecanoromycetes</taxon>
        <taxon>OSLEUM clade</taxon>
        <taxon>Lecanoromycetidae</taxon>
        <taxon>Lecanorales</taxon>
        <taxon>Lecanorineae</taxon>
        <taxon>Stereocaulaceae</taxon>
        <taxon>Lepraria</taxon>
    </lineage>
</organism>
<keyword evidence="4" id="KW-0507">mRNA processing</keyword>
<feature type="compositionally biased region" description="Acidic residues" evidence="5">
    <location>
        <begin position="25"/>
        <end position="39"/>
    </location>
</feature>
<dbReference type="PANTHER" id="PTHR19980">
    <property type="entry name" value="RNA CLEAVAGE STIMULATION FACTOR"/>
    <property type="match status" value="1"/>
</dbReference>
<feature type="compositionally biased region" description="Polar residues" evidence="5">
    <location>
        <begin position="1049"/>
        <end position="1058"/>
    </location>
</feature>
<feature type="compositionally biased region" description="Polar residues" evidence="5">
    <location>
        <begin position="119"/>
        <end position="132"/>
    </location>
</feature>
<gene>
    <name evidence="7" type="ORF">OEA41_004624</name>
</gene>
<feature type="region of interest" description="Disordered" evidence="5">
    <location>
        <begin position="208"/>
        <end position="251"/>
    </location>
</feature>
<reference evidence="7" key="1">
    <citation type="submission" date="2022-11" db="EMBL/GenBank/DDBJ databases">
        <title>Chromosomal genome sequence assembly and mating type (MAT) locus characterization of the leprose asexual lichenized fungus Lepraria neglecta (Nyl.) Erichsen.</title>
        <authorList>
            <person name="Allen J.L."/>
            <person name="Pfeffer B."/>
        </authorList>
    </citation>
    <scope>NUCLEOTIDE SEQUENCE</scope>
    <source>
        <strain evidence="7">Allen 5258</strain>
    </source>
</reference>
<feature type="compositionally biased region" description="Polar residues" evidence="5">
    <location>
        <begin position="210"/>
        <end position="221"/>
    </location>
</feature>
<feature type="compositionally biased region" description="Low complexity" evidence="5">
    <location>
        <begin position="102"/>
        <end position="112"/>
    </location>
</feature>
<dbReference type="Proteomes" id="UP001276659">
    <property type="component" value="Unassembled WGS sequence"/>
</dbReference>
<dbReference type="GO" id="GO:0003729">
    <property type="term" value="F:mRNA binding"/>
    <property type="evidence" value="ECO:0007669"/>
    <property type="project" value="TreeGrafter"/>
</dbReference>
<evidence type="ECO:0000256" key="5">
    <source>
        <dbReference type="SAM" id="MobiDB-lite"/>
    </source>
</evidence>
<evidence type="ECO:0000256" key="4">
    <source>
        <dbReference type="RuleBase" id="RU369035"/>
    </source>
</evidence>
<evidence type="ECO:0000256" key="1">
    <source>
        <dbReference type="ARBA" id="ARBA00002863"/>
    </source>
</evidence>
<protein>
    <recommendedName>
        <fullName evidence="4">mRNA 3'-end-processing protein RNA14</fullName>
    </recommendedName>
</protein>
<feature type="compositionally biased region" description="Polar residues" evidence="5">
    <location>
        <begin position="153"/>
        <end position="172"/>
    </location>
</feature>
<proteinExistence type="predicted"/>
<dbReference type="InterPro" id="IPR045243">
    <property type="entry name" value="Rna14-like"/>
</dbReference>
<dbReference type="GO" id="GO:0005737">
    <property type="term" value="C:cytoplasm"/>
    <property type="evidence" value="ECO:0007669"/>
    <property type="project" value="UniProtKB-SubCell"/>
</dbReference>
<feature type="region of interest" description="Disordered" evidence="5">
    <location>
        <begin position="1019"/>
        <end position="1058"/>
    </location>
</feature>
<feature type="compositionally biased region" description="Low complexity" evidence="5">
    <location>
        <begin position="14"/>
        <end position="24"/>
    </location>
</feature>
<sequence length="1134" mass="126508">MADEEAAFLSSMQAANEAAGYENGEGSEEQAESNSDEYDPTQAVQTDLRPPSNAQDRSVQASSHDVSLPDPTPSASAIPLTSISTSATLLRIDTPQSDHQSLSRSMSRASSQSREENFITGTQHLNKGTPSHNDGVGEMGQAGENGAADMEQKSSLHPVSDSSFNNSTNHVPADNVQIQNDVQAQNPSGLLQNGATNTVPNLAAVLPDTGASSHSESTLKPSMTLPAPSMTEATSSARAQPPTPSISAPRARLPHDTIGILEDRIKEDPRGDLQAWLHLINEHKKRAKIDDARSVYERFLSVFPTAGEEWVSYAQMENEAQNRTATDKILSRALPQNPYLPVWSMYLDHIRRHNNLTTDSSGQARQIIYQAYDVAMQYVGLDKDSGKLWVDYIQFIKSGPGIIGGSNWQDQQKMDLLRKIYQRAICIPTEKTNSLWKEYDGFEMGLNKMTGRKFLQDQSPAYMSARSSYTELQNITRNLRRTTLPVLPPTLGFQGDVEYMEQLDIWKRWIQWEKDDPLVLKQDDVAGYRARIVFVYKHALMAMRFWPELWCDASDFCFTNDMETEGDDFLTQGIAANPESCLLALKRADRLELSSANEEGDESAVRRGAAVREPYDKVLDALYDLISKSKSREAQDIARIEANFAADGNTPPNGTTRDDDNDGADADEEGSKERQEAARIESVKNMHAVQISLLSKTLSHVWIALIRAMRRIQGKGKVNDAIAGLRGTFANARKRGRITSDVYVACALIEFHCYEVETGKKIFERGLKLFPEDEAFALEYIKHLVANNDHTNARVVFETAVAKLAQKPETVLKAKPLYAFFHDFEARYGELTQIVKLEKRMRDLYPEDPALVLFSRRFQEQGFDPTVIRPIISPATQTRPKAILSIETEAPPQSPPNHLKTNIDSPKRPLPFDDSDTESRPQKLARTVRDVSPLKGAAGRRLDQQKRSRQPADMPQFNQHQMQGPPPPPPLPRDITFLLSMIPKAETYHATKFDAASMVRLIRETNIPPSLAQAPLQPTARGPPPFQQGPPFQQMPPGQPIPPMPHGQYNGQLNGQFNGLYSTEEGHLRLQALKLPHQASPPSQWIPLAANLSSERIAVNAPLRWSPNWPNPTREEVSAHVDDLEKQLDEFIRD</sequence>
<feature type="region of interest" description="Disordered" evidence="5">
    <location>
        <begin position="1"/>
        <end position="172"/>
    </location>
</feature>
<comment type="caution">
    <text evidence="7">The sequence shown here is derived from an EMBL/GenBank/DDBJ whole genome shotgun (WGS) entry which is preliminary data.</text>
</comment>
<dbReference type="Gene3D" id="1.25.40.1040">
    <property type="match status" value="2"/>
</dbReference>
<feature type="compositionally biased region" description="Acidic residues" evidence="5">
    <location>
        <begin position="659"/>
        <end position="668"/>
    </location>
</feature>
<keyword evidence="2" id="KW-0677">Repeat</keyword>
<evidence type="ECO:0000259" key="6">
    <source>
        <dbReference type="Pfam" id="PF05843"/>
    </source>
</evidence>
<name>A0AAE0DIF1_9LECA</name>
<dbReference type="Pfam" id="PF05843">
    <property type="entry name" value="Suf"/>
    <property type="match status" value="1"/>
</dbReference>
<evidence type="ECO:0000256" key="2">
    <source>
        <dbReference type="ARBA" id="ARBA00022737"/>
    </source>
</evidence>
<keyword evidence="4" id="KW-0963">Cytoplasm</keyword>